<comment type="caution">
    <text evidence="2">The sequence shown here is derived from an EMBL/GenBank/DDBJ whole genome shotgun (WGS) entry which is preliminary data.</text>
</comment>
<dbReference type="EMBL" id="POTY01000081">
    <property type="protein sequence ID" value="PZG17817.1"/>
    <property type="molecule type" value="Genomic_DNA"/>
</dbReference>
<evidence type="ECO:0000313" key="2">
    <source>
        <dbReference type="EMBL" id="PZG17817.1"/>
    </source>
</evidence>
<dbReference type="AlphaFoldDB" id="A0A2W2F8A0"/>
<evidence type="ECO:0008006" key="4">
    <source>
        <dbReference type="Google" id="ProtNLM"/>
    </source>
</evidence>
<protein>
    <recommendedName>
        <fullName evidence="4">Flavin reductase</fullName>
    </recommendedName>
</protein>
<keyword evidence="3" id="KW-1185">Reference proteome</keyword>
<name>A0A2W2F8A0_9ACTN</name>
<feature type="compositionally biased region" description="Basic and acidic residues" evidence="1">
    <location>
        <begin position="157"/>
        <end position="166"/>
    </location>
</feature>
<accession>A0A2W2F8A0</accession>
<dbReference type="Proteomes" id="UP000248924">
    <property type="component" value="Unassembled WGS sequence"/>
</dbReference>
<evidence type="ECO:0000313" key="3">
    <source>
        <dbReference type="Proteomes" id="UP000248924"/>
    </source>
</evidence>
<reference evidence="2 3" key="1">
    <citation type="submission" date="2018-01" db="EMBL/GenBank/DDBJ databases">
        <title>Draft genome sequence of Jishengella sp. NA12.</title>
        <authorList>
            <person name="Sahin N."/>
            <person name="Ay H."/>
            <person name="Saygin H."/>
        </authorList>
    </citation>
    <scope>NUCLEOTIDE SEQUENCE [LARGE SCALE GENOMIC DNA]</scope>
    <source>
        <strain evidence="2 3">NA12</strain>
    </source>
</reference>
<evidence type="ECO:0000256" key="1">
    <source>
        <dbReference type="SAM" id="MobiDB-lite"/>
    </source>
</evidence>
<sequence>MTAGRTQQTAGIPTVGGTSHTPARPSWDCVACDTPWPCQPLQAHLVRVYRLDVPGLSQLMAGHYYDAVAELPDVVPTELHARIVGWVRQSQPIKDGICGGCWPSILPGIPHDCGGLGIPSDEVRWRCVCAQPECMARQGRGVPTGSAPAVVRRRPRAHPDRLAARG</sequence>
<feature type="region of interest" description="Disordered" evidence="1">
    <location>
        <begin position="1"/>
        <end position="22"/>
    </location>
</feature>
<feature type="region of interest" description="Disordered" evidence="1">
    <location>
        <begin position="139"/>
        <end position="166"/>
    </location>
</feature>
<gene>
    <name evidence="2" type="ORF">C1I95_14805</name>
</gene>
<feature type="compositionally biased region" description="Polar residues" evidence="1">
    <location>
        <begin position="1"/>
        <end position="21"/>
    </location>
</feature>
<proteinExistence type="predicted"/>
<organism evidence="2 3">
    <name type="scientific">Micromonospora craterilacus</name>
    <dbReference type="NCBI Taxonomy" id="1655439"/>
    <lineage>
        <taxon>Bacteria</taxon>
        <taxon>Bacillati</taxon>
        <taxon>Actinomycetota</taxon>
        <taxon>Actinomycetes</taxon>
        <taxon>Micromonosporales</taxon>
        <taxon>Micromonosporaceae</taxon>
        <taxon>Micromonospora</taxon>
    </lineage>
</organism>